<evidence type="ECO:0000313" key="2">
    <source>
        <dbReference type="EMBL" id="KMZ88919.1"/>
    </source>
</evidence>
<evidence type="ECO:0000256" key="1">
    <source>
        <dbReference type="SAM" id="Phobius"/>
    </source>
</evidence>
<dbReference type="Proteomes" id="UP000053327">
    <property type="component" value="Unassembled WGS sequence"/>
</dbReference>
<dbReference type="Pfam" id="PF12420">
    <property type="entry name" value="DUF3671"/>
    <property type="match status" value="1"/>
</dbReference>
<gene>
    <name evidence="2" type="ORF">PVBG_06308</name>
</gene>
<protein>
    <recommendedName>
        <fullName evidence="4">Variable surface protein Vir35</fullName>
    </recommendedName>
</protein>
<organism evidence="2 3">
    <name type="scientific">Plasmodium vivax (strain Brazil I)</name>
    <dbReference type="NCBI Taxonomy" id="1033975"/>
    <lineage>
        <taxon>Eukaryota</taxon>
        <taxon>Sar</taxon>
        <taxon>Alveolata</taxon>
        <taxon>Apicomplexa</taxon>
        <taxon>Aconoidasida</taxon>
        <taxon>Haemosporida</taxon>
        <taxon>Plasmodiidae</taxon>
        <taxon>Plasmodium</taxon>
        <taxon>Plasmodium (Plasmodium)</taxon>
    </lineage>
</organism>
<name>A0A0J9T1C0_PLAV1</name>
<evidence type="ECO:0008006" key="4">
    <source>
        <dbReference type="Google" id="ProtNLM"/>
    </source>
</evidence>
<evidence type="ECO:0000313" key="3">
    <source>
        <dbReference type="Proteomes" id="UP000053327"/>
    </source>
</evidence>
<feature type="transmembrane region" description="Helical" evidence="1">
    <location>
        <begin position="167"/>
        <end position="187"/>
    </location>
</feature>
<dbReference type="AlphaFoldDB" id="A0A0J9T1C0"/>
<keyword evidence="1" id="KW-0812">Transmembrane</keyword>
<dbReference type="EMBL" id="KQ234741">
    <property type="protein sequence ID" value="KMZ88919.1"/>
    <property type="molecule type" value="Genomic_DNA"/>
</dbReference>
<proteinExistence type="predicted"/>
<dbReference type="OrthoDB" id="388979at2759"/>
<reference evidence="2 3" key="1">
    <citation type="submission" date="2011-08" db="EMBL/GenBank/DDBJ databases">
        <title>The Genome Sequence of Plasmodium vivax Brazil I.</title>
        <authorList>
            <consortium name="The Broad Institute Genome Sequencing Platform"/>
            <consortium name="The Broad Institute Genome Sequencing Center for Infectious Disease"/>
            <person name="Neafsey D."/>
            <person name="Carlton J."/>
            <person name="Barnwell J."/>
            <person name="Collins W."/>
            <person name="Escalante A."/>
            <person name="Mullikin J."/>
            <person name="Saul A."/>
            <person name="Guigo R."/>
            <person name="Camara F."/>
            <person name="Young S.K."/>
            <person name="Zeng Q."/>
            <person name="Gargeya S."/>
            <person name="Fitzgerald M."/>
            <person name="Haas B."/>
            <person name="Abouelleil A."/>
            <person name="Alvarado L."/>
            <person name="Arachchi H.M."/>
            <person name="Berlin A."/>
            <person name="Brown A."/>
            <person name="Chapman S.B."/>
            <person name="Chen Z."/>
            <person name="Dunbar C."/>
            <person name="Freedman E."/>
            <person name="Gearin G."/>
            <person name="Gellesch M."/>
            <person name="Goldberg J."/>
            <person name="Griggs A."/>
            <person name="Gujja S."/>
            <person name="Heiman D."/>
            <person name="Howarth C."/>
            <person name="Larson L."/>
            <person name="Lui A."/>
            <person name="MacDonald P.J.P."/>
            <person name="Montmayeur A."/>
            <person name="Murphy C."/>
            <person name="Neiman D."/>
            <person name="Pearson M."/>
            <person name="Priest M."/>
            <person name="Roberts A."/>
            <person name="Saif S."/>
            <person name="Shea T."/>
            <person name="Shenoy N."/>
            <person name="Sisk P."/>
            <person name="Stolte C."/>
            <person name="Sykes S."/>
            <person name="Wortman J."/>
            <person name="Nusbaum C."/>
            <person name="Birren B."/>
        </authorList>
    </citation>
    <scope>NUCLEOTIDE SEQUENCE [LARGE SCALE GENOMIC DNA]</scope>
    <source>
        <strain evidence="2 3">Brazil I</strain>
    </source>
</reference>
<feature type="transmembrane region" description="Helical" evidence="1">
    <location>
        <begin position="241"/>
        <end position="259"/>
    </location>
</feature>
<keyword evidence="1" id="KW-0472">Membrane</keyword>
<sequence>MVSLDNYFQEINLKFTAFLKTFTFFFLIWTYTTYKDMDIFPKSVEDKYEHVNIFNRNLHRLLAKHELHSELRHKGTGAQLLHDSVGKGNKNVADDISIRSQLNKKGSNNVEAYMQNYKRRYKKKKGLYKLDCYCEKKVFDKLNYIYTLSDKMRNDKKGFKKKIRKKYDIGFIILSLIPALGLIYYILFGCGKGFRGVIELCMEDKHYIKEPSKHKEDVSCNGLKREEWQNTIGNIGFANEIFSFTMITIVLLFFIYILAKVIKYEKLKAGRDKMSLKEYFLFTKSLL</sequence>
<keyword evidence="1" id="KW-1133">Transmembrane helix</keyword>
<accession>A0A0J9T1C0</accession>
<feature type="transmembrane region" description="Helical" evidence="1">
    <location>
        <begin position="15"/>
        <end position="34"/>
    </location>
</feature>
<dbReference type="InterPro" id="IPR022139">
    <property type="entry name" value="Fam-L/Fam-M-like_plasmodium"/>
</dbReference>